<proteinExistence type="predicted"/>
<dbReference type="Gene3D" id="2.60.120.260">
    <property type="entry name" value="Galactose-binding domain-like"/>
    <property type="match status" value="1"/>
</dbReference>
<accession>A0A7Y9GPV4</accession>
<reference evidence="1 2" key="1">
    <citation type="submission" date="2020-07" db="EMBL/GenBank/DDBJ databases">
        <title>Sequencing the genomes of 1000 actinobacteria strains.</title>
        <authorList>
            <person name="Klenk H.-P."/>
        </authorList>
    </citation>
    <scope>NUCLEOTIDE SEQUENCE [LARGE SCALE GENOMIC DNA]</scope>
    <source>
        <strain evidence="1 2">DSM 24662</strain>
    </source>
</reference>
<keyword evidence="2" id="KW-1185">Reference proteome</keyword>
<protein>
    <recommendedName>
        <fullName evidence="3">CBM-cenC domain-containing protein</fullName>
    </recommendedName>
</protein>
<evidence type="ECO:0008006" key="3">
    <source>
        <dbReference type="Google" id="ProtNLM"/>
    </source>
</evidence>
<dbReference type="Proteomes" id="UP000576969">
    <property type="component" value="Unassembled WGS sequence"/>
</dbReference>
<gene>
    <name evidence="1" type="ORF">BJ991_002537</name>
</gene>
<sequence>MTGSAHEYTATLVVGEDEYPLGIRRAGRIVLDDGRAPHVEANVDIALPDEALQLVLDPRQAARVRLDVTATFPTTTQTRTFDLSLRSRPIRHGRGAFGRVTLASDEALLETFRAGADVDLFDLAGSLRDVINNVLAAVIPGAALEATPDADADVTPYWEVTNLITNPSAEVNTTGWGAGTGTSAVSRITGAVPPTVSGVATFRWTASAATAYISGTTSYPVRAGERHVFSGWVLAGKGGLNKDYQPMIRFVDAGGATIRDVFGPVVGSTTEWERFEQIAEAPAGARSATLHIRSFGNAVGEFSYCDALMFHEGDRAVPYFDGAQPDDANYSYEWSGDTAHASPSVRVPFVERRPEALVWRAGDSALDFLHPLVQAAGLRLVCDGERRWTLRGENYSAPGTLSVREGVNMIEGEDVIDLDRGLWCDAQATIYRDPARVLPDQVDYYELNSPPTVVNRVVVDAAYVGPGRSEYAVRRAQGRGREVTVTLVADWRTHAEQPARFTLEGAPVQLGRTSRVAFDLATDRMDVASRTSDLIEGSVDALLGTVDALVGTVNDL</sequence>
<dbReference type="EMBL" id="JACCBV010000001">
    <property type="protein sequence ID" value="NYE20509.1"/>
    <property type="molecule type" value="Genomic_DNA"/>
</dbReference>
<dbReference type="RefSeq" id="WP_179490531.1">
    <property type="nucleotide sequence ID" value="NZ_JACCBV010000001.1"/>
</dbReference>
<evidence type="ECO:0000313" key="2">
    <source>
        <dbReference type="Proteomes" id="UP000576969"/>
    </source>
</evidence>
<dbReference type="AlphaFoldDB" id="A0A7Y9GPV4"/>
<comment type="caution">
    <text evidence="1">The sequence shown here is derived from an EMBL/GenBank/DDBJ whole genome shotgun (WGS) entry which is preliminary data.</text>
</comment>
<evidence type="ECO:0000313" key="1">
    <source>
        <dbReference type="EMBL" id="NYE20509.1"/>
    </source>
</evidence>
<organism evidence="1 2">
    <name type="scientific">Microbacterium immunditiarum</name>
    <dbReference type="NCBI Taxonomy" id="337480"/>
    <lineage>
        <taxon>Bacteria</taxon>
        <taxon>Bacillati</taxon>
        <taxon>Actinomycetota</taxon>
        <taxon>Actinomycetes</taxon>
        <taxon>Micrococcales</taxon>
        <taxon>Microbacteriaceae</taxon>
        <taxon>Microbacterium</taxon>
    </lineage>
</organism>
<name>A0A7Y9GPV4_9MICO</name>